<dbReference type="RefSeq" id="WP_344610767.1">
    <property type="nucleotide sequence ID" value="NZ_BAAARV010000005.1"/>
</dbReference>
<proteinExistence type="predicted"/>
<feature type="transmembrane region" description="Helical" evidence="1">
    <location>
        <begin position="184"/>
        <end position="204"/>
    </location>
</feature>
<evidence type="ECO:0000256" key="2">
    <source>
        <dbReference type="SAM" id="SignalP"/>
    </source>
</evidence>
<feature type="chain" id="PRO_5047438139" evidence="2">
    <location>
        <begin position="24"/>
        <end position="278"/>
    </location>
</feature>
<dbReference type="InterPro" id="IPR003675">
    <property type="entry name" value="Rce1/LyrA-like_dom"/>
</dbReference>
<accession>A0ABN3FGB9</accession>
<feature type="transmembrane region" description="Helical" evidence="1">
    <location>
        <begin position="135"/>
        <end position="154"/>
    </location>
</feature>
<feature type="signal peptide" evidence="2">
    <location>
        <begin position="1"/>
        <end position="23"/>
    </location>
</feature>
<comment type="caution">
    <text evidence="4">The sequence shown here is derived from an EMBL/GenBank/DDBJ whole genome shotgun (WGS) entry which is preliminary data.</text>
</comment>
<evidence type="ECO:0000313" key="5">
    <source>
        <dbReference type="Proteomes" id="UP001501444"/>
    </source>
</evidence>
<dbReference type="Pfam" id="PF02517">
    <property type="entry name" value="Rce1-like"/>
    <property type="match status" value="1"/>
</dbReference>
<dbReference type="EMBL" id="BAAARV010000005">
    <property type="protein sequence ID" value="GAA2329809.1"/>
    <property type="molecule type" value="Genomic_DNA"/>
</dbReference>
<feature type="transmembrane region" description="Helical" evidence="1">
    <location>
        <begin position="30"/>
        <end position="49"/>
    </location>
</feature>
<protein>
    <submittedName>
        <fullName evidence="4">Type II CAAX endopeptidase family protein</fullName>
    </submittedName>
</protein>
<feature type="transmembrane region" description="Helical" evidence="1">
    <location>
        <begin position="102"/>
        <end position="123"/>
    </location>
</feature>
<feature type="transmembrane region" description="Helical" evidence="1">
    <location>
        <begin position="160"/>
        <end position="179"/>
    </location>
</feature>
<keyword evidence="2" id="KW-0732">Signal</keyword>
<dbReference type="PANTHER" id="PTHR39430:SF1">
    <property type="entry name" value="PROTEASE"/>
    <property type="match status" value="1"/>
</dbReference>
<reference evidence="4 5" key="1">
    <citation type="journal article" date="2019" name="Int. J. Syst. Evol. Microbiol.">
        <title>The Global Catalogue of Microorganisms (GCM) 10K type strain sequencing project: providing services to taxonomists for standard genome sequencing and annotation.</title>
        <authorList>
            <consortium name="The Broad Institute Genomics Platform"/>
            <consortium name="The Broad Institute Genome Sequencing Center for Infectious Disease"/>
            <person name="Wu L."/>
            <person name="Ma J."/>
        </authorList>
    </citation>
    <scope>NUCLEOTIDE SEQUENCE [LARGE SCALE GENOMIC DNA]</scope>
    <source>
        <strain evidence="4 5">JCM 3272</strain>
    </source>
</reference>
<keyword evidence="1" id="KW-0812">Transmembrane</keyword>
<dbReference type="PANTHER" id="PTHR39430">
    <property type="entry name" value="MEMBRANE-ASSOCIATED PROTEASE-RELATED"/>
    <property type="match status" value="1"/>
</dbReference>
<organism evidence="4 5">
    <name type="scientific">Dactylosporangium salmoneum</name>
    <dbReference type="NCBI Taxonomy" id="53361"/>
    <lineage>
        <taxon>Bacteria</taxon>
        <taxon>Bacillati</taxon>
        <taxon>Actinomycetota</taxon>
        <taxon>Actinomycetes</taxon>
        <taxon>Micromonosporales</taxon>
        <taxon>Micromonosporaceae</taxon>
        <taxon>Dactylosporangium</taxon>
    </lineage>
</organism>
<keyword evidence="1" id="KW-0472">Membrane</keyword>
<evidence type="ECO:0000259" key="3">
    <source>
        <dbReference type="Pfam" id="PF02517"/>
    </source>
</evidence>
<feature type="domain" description="CAAX prenyl protease 2/Lysostaphin resistance protein A-like" evidence="3">
    <location>
        <begin position="105"/>
        <end position="196"/>
    </location>
</feature>
<sequence length="278" mass="29237">MRLVWQLLAVAAVALVGSNAVNAVDGSPWLTLTIGLATAVLATFTYVWVVRRTEHRPPVEVSRRAAPGALTRGLLIGFAMCAAVIANIWFLGDYHVHGRGSVTGTLALLGFMAAAAVTEELIFRGILFRIIEEKIGTWFAMVLTGVLFGASHLLNKDATVWGAACIAVEAGFMLAAAYVATRNLWVGIGVHFAWNFALGGIFGLEVSGNGTSKGLVDATTSGGTLVSGGTFGPEASVYTLLGGVIITAAFMWLAGRRGHILPMRRRDAQVPANATLAK</sequence>
<name>A0ABN3FGB9_9ACTN</name>
<feature type="transmembrane region" description="Helical" evidence="1">
    <location>
        <begin position="235"/>
        <end position="255"/>
    </location>
</feature>
<evidence type="ECO:0000313" key="4">
    <source>
        <dbReference type="EMBL" id="GAA2329809.1"/>
    </source>
</evidence>
<gene>
    <name evidence="4" type="ORF">GCM10010170_007450</name>
</gene>
<keyword evidence="5" id="KW-1185">Reference proteome</keyword>
<feature type="transmembrane region" description="Helical" evidence="1">
    <location>
        <begin position="69"/>
        <end position="90"/>
    </location>
</feature>
<keyword evidence="1" id="KW-1133">Transmembrane helix</keyword>
<evidence type="ECO:0000256" key="1">
    <source>
        <dbReference type="SAM" id="Phobius"/>
    </source>
</evidence>
<dbReference type="Proteomes" id="UP001501444">
    <property type="component" value="Unassembled WGS sequence"/>
</dbReference>